<dbReference type="RefSeq" id="WP_015346200.1">
    <property type="nucleotide sequence ID" value="NC_020126.1"/>
</dbReference>
<name>L7U309_MYXSD</name>
<accession>L7U309</accession>
<sequence>MASALVNPRVLSFLLPVWVLLFASGCPLDIRIRCEDSGECESGQVCVRGGCEDLLGERVGDDCESDAECGPGFTCGEGFPGGYCLLECSRERSCPEGSVCALGLGRCLRTCGEHCTRSGYGCGPVPESSGPLDACVPVATPADGGSDGGCTGSGCGTPDGGGGEENCTTDFECRAGWRCSNSQVCVEGPRLGEACRDSFECAVYATCPKERLRCEETCNAQVGGLCSAGYQCAPDGLCVRECTGAPATVGEQCENSMDCAPCSVCVASAPGLRCRQSCRLDRDCPGGAAGACEPVGQAKYCRL</sequence>
<keyword evidence="2" id="KW-1185">Reference proteome</keyword>
<evidence type="ECO:0000313" key="1">
    <source>
        <dbReference type="EMBL" id="AGC41937.1"/>
    </source>
</evidence>
<dbReference type="STRING" id="1278073.MYSTI_00587"/>
<dbReference type="HOGENOM" id="CLU_782618_0_0_7"/>
<dbReference type="AlphaFoldDB" id="L7U309"/>
<protein>
    <submittedName>
        <fullName evidence="1">Uncharacterized protein</fullName>
    </submittedName>
</protein>
<gene>
    <name evidence="1" type="ordered locus">MYSTI_00587</name>
</gene>
<organism evidence="1 2">
    <name type="scientific">Myxococcus stipitatus (strain DSM 14675 / JCM 12634 / Mx s8)</name>
    <dbReference type="NCBI Taxonomy" id="1278073"/>
    <lineage>
        <taxon>Bacteria</taxon>
        <taxon>Pseudomonadati</taxon>
        <taxon>Myxococcota</taxon>
        <taxon>Myxococcia</taxon>
        <taxon>Myxococcales</taxon>
        <taxon>Cystobacterineae</taxon>
        <taxon>Myxococcaceae</taxon>
        <taxon>Myxococcus</taxon>
    </lineage>
</organism>
<dbReference type="PATRIC" id="fig|1278073.3.peg.610"/>
<dbReference type="EMBL" id="CP004025">
    <property type="protein sequence ID" value="AGC41937.1"/>
    <property type="molecule type" value="Genomic_DNA"/>
</dbReference>
<dbReference type="KEGG" id="msd:MYSTI_00587"/>
<dbReference type="Proteomes" id="UP000011131">
    <property type="component" value="Chromosome"/>
</dbReference>
<evidence type="ECO:0000313" key="2">
    <source>
        <dbReference type="Proteomes" id="UP000011131"/>
    </source>
</evidence>
<reference evidence="1 2" key="1">
    <citation type="journal article" date="2013" name="Genome Announc.">
        <title>Complete genome sequence of Myxococcus stipitatus strain DSM 14675, a fruiting myxobacterium.</title>
        <authorList>
            <person name="Huntley S."/>
            <person name="Kneip S."/>
            <person name="Treuner-Lange A."/>
            <person name="Sogaard-Andersen L."/>
        </authorList>
    </citation>
    <scope>NUCLEOTIDE SEQUENCE [LARGE SCALE GENOMIC DNA]</scope>
    <source>
        <strain evidence="2">DSM 14675 / JCM 12634 / Mx s8</strain>
    </source>
</reference>
<proteinExistence type="predicted"/>